<name>A0A0P8WRR4_9CLOT</name>
<dbReference type="NCBIfam" id="NF040909">
    <property type="entry name" value="OadG_rel_small"/>
    <property type="match status" value="1"/>
</dbReference>
<reference evidence="7 8" key="1">
    <citation type="submission" date="2015-09" db="EMBL/GenBank/DDBJ databases">
        <title>Genome sequence of Oxobacter pfennigii DSM 3222.</title>
        <authorList>
            <person name="Poehlein A."/>
            <person name="Bengelsdorf F.R."/>
            <person name="Schiel-Bengelsdorf B."/>
            <person name="Duerre P."/>
            <person name="Daniel R."/>
        </authorList>
    </citation>
    <scope>NUCLEOTIDE SEQUENCE [LARGE SCALE GENOMIC DNA]</scope>
    <source>
        <strain evidence="7 8">DSM 3222</strain>
    </source>
</reference>
<keyword evidence="2" id="KW-1003">Cell membrane</keyword>
<organism evidence="7 8">
    <name type="scientific">Oxobacter pfennigii</name>
    <dbReference type="NCBI Taxonomy" id="36849"/>
    <lineage>
        <taxon>Bacteria</taxon>
        <taxon>Bacillati</taxon>
        <taxon>Bacillota</taxon>
        <taxon>Clostridia</taxon>
        <taxon>Eubacteriales</taxon>
        <taxon>Clostridiaceae</taxon>
        <taxon>Oxobacter</taxon>
    </lineage>
</organism>
<evidence type="ECO:0000313" key="8">
    <source>
        <dbReference type="Proteomes" id="UP000050326"/>
    </source>
</evidence>
<gene>
    <name evidence="7" type="ORF">OXPF_11760</name>
</gene>
<dbReference type="EMBL" id="LKET01000026">
    <property type="protein sequence ID" value="KPU45283.1"/>
    <property type="molecule type" value="Genomic_DNA"/>
</dbReference>
<dbReference type="Pfam" id="PF04277">
    <property type="entry name" value="OAD_gamma"/>
    <property type="match status" value="1"/>
</dbReference>
<comment type="caution">
    <text evidence="7">The sequence shown here is derived from an EMBL/GenBank/DDBJ whole genome shotgun (WGS) entry which is preliminary data.</text>
</comment>
<dbReference type="GO" id="GO:0036376">
    <property type="term" value="P:sodium ion export across plasma membrane"/>
    <property type="evidence" value="ECO:0007669"/>
    <property type="project" value="InterPro"/>
</dbReference>
<accession>A0A0P8WRR4</accession>
<comment type="subcellular location">
    <subcellularLocation>
        <location evidence="1">Cell membrane</location>
    </subcellularLocation>
</comment>
<evidence type="ECO:0000256" key="4">
    <source>
        <dbReference type="ARBA" id="ARBA00022989"/>
    </source>
</evidence>
<dbReference type="GO" id="GO:0005886">
    <property type="term" value="C:plasma membrane"/>
    <property type="evidence" value="ECO:0007669"/>
    <property type="project" value="UniProtKB-SubCell"/>
</dbReference>
<evidence type="ECO:0000313" key="7">
    <source>
        <dbReference type="EMBL" id="KPU45283.1"/>
    </source>
</evidence>
<dbReference type="AlphaFoldDB" id="A0A0P8WRR4"/>
<dbReference type="InterPro" id="IPR005899">
    <property type="entry name" value="Na_pump_deCOase"/>
</dbReference>
<proteinExistence type="predicted"/>
<keyword evidence="3 6" id="KW-0812">Transmembrane</keyword>
<evidence type="ECO:0000256" key="6">
    <source>
        <dbReference type="SAM" id="Phobius"/>
    </source>
</evidence>
<sequence>MIYLMTLLNIPFSSDAFKTFNEGLEVMAYGMTTVILVLFMFYIIIKLLIKLFPDREKN</sequence>
<keyword evidence="4 6" id="KW-1133">Transmembrane helix</keyword>
<evidence type="ECO:0000256" key="5">
    <source>
        <dbReference type="ARBA" id="ARBA00023136"/>
    </source>
</evidence>
<keyword evidence="5 6" id="KW-0472">Membrane</keyword>
<keyword evidence="8" id="KW-1185">Reference proteome</keyword>
<dbReference type="RefSeq" id="WP_083479712.1">
    <property type="nucleotide sequence ID" value="NZ_LKET01000026.1"/>
</dbReference>
<evidence type="ECO:0000256" key="1">
    <source>
        <dbReference type="ARBA" id="ARBA00004236"/>
    </source>
</evidence>
<protein>
    <submittedName>
        <fullName evidence="7">Oxaloacetate decarboxylase, gamma chain</fullName>
    </submittedName>
</protein>
<feature type="transmembrane region" description="Helical" evidence="6">
    <location>
        <begin position="26"/>
        <end position="49"/>
    </location>
</feature>
<dbReference type="STRING" id="36849.OXPF_11760"/>
<dbReference type="GO" id="GO:0015081">
    <property type="term" value="F:sodium ion transmembrane transporter activity"/>
    <property type="evidence" value="ECO:0007669"/>
    <property type="project" value="InterPro"/>
</dbReference>
<evidence type="ECO:0000256" key="3">
    <source>
        <dbReference type="ARBA" id="ARBA00022692"/>
    </source>
</evidence>
<dbReference type="Proteomes" id="UP000050326">
    <property type="component" value="Unassembled WGS sequence"/>
</dbReference>
<evidence type="ECO:0000256" key="2">
    <source>
        <dbReference type="ARBA" id="ARBA00022475"/>
    </source>
</evidence>